<reference evidence="2" key="1">
    <citation type="submission" date="2025-08" db="UniProtKB">
        <authorList>
            <consortium name="Ensembl"/>
        </authorList>
    </citation>
    <scope>IDENTIFICATION</scope>
</reference>
<sequence length="128" mass="14814">MDGAKYCQILEENLLFSARKLSMGRRFTFQHDNDPKHTAKLTTQWLKEKRVNVLAWSSQSPDLNPIENLWNDLKTAVHKWSPSNLTELEQFCKEEWSNIATSRCAKLVETYPNRLKAVIKAKGGSTKY</sequence>
<reference evidence="2" key="2">
    <citation type="submission" date="2025-09" db="UniProtKB">
        <authorList>
            <consortium name="Ensembl"/>
        </authorList>
    </citation>
    <scope>IDENTIFICATION</scope>
</reference>
<evidence type="ECO:0000259" key="1">
    <source>
        <dbReference type="Pfam" id="PF13358"/>
    </source>
</evidence>
<dbReference type="GeneTree" id="ENSGT01150000286914"/>
<dbReference type="InterPro" id="IPR036397">
    <property type="entry name" value="RNaseH_sf"/>
</dbReference>
<name>A0A8C9X3F9_SANLU</name>
<accession>A0A8C9X3F9</accession>
<dbReference type="Proteomes" id="UP000694568">
    <property type="component" value="Unplaced"/>
</dbReference>
<dbReference type="Ensembl" id="ENSSLUT00000005639.1">
    <property type="protein sequence ID" value="ENSSLUP00000005489.1"/>
    <property type="gene ID" value="ENSSLUG00000002438.1"/>
</dbReference>
<dbReference type="AlphaFoldDB" id="A0A8C9X3F9"/>
<feature type="domain" description="Tc1-like transposase DDE" evidence="1">
    <location>
        <begin position="32"/>
        <end position="86"/>
    </location>
</feature>
<evidence type="ECO:0000313" key="3">
    <source>
        <dbReference type="Proteomes" id="UP000694568"/>
    </source>
</evidence>
<evidence type="ECO:0000313" key="2">
    <source>
        <dbReference type="Ensembl" id="ENSSLUP00000005489.1"/>
    </source>
</evidence>
<dbReference type="InterPro" id="IPR038717">
    <property type="entry name" value="Tc1-like_DDE_dom"/>
</dbReference>
<proteinExistence type="predicted"/>
<organism evidence="2 3">
    <name type="scientific">Sander lucioperca</name>
    <name type="common">Pike-perch</name>
    <name type="synonym">Perca lucioperca</name>
    <dbReference type="NCBI Taxonomy" id="283035"/>
    <lineage>
        <taxon>Eukaryota</taxon>
        <taxon>Metazoa</taxon>
        <taxon>Chordata</taxon>
        <taxon>Craniata</taxon>
        <taxon>Vertebrata</taxon>
        <taxon>Euteleostomi</taxon>
        <taxon>Actinopterygii</taxon>
        <taxon>Neopterygii</taxon>
        <taxon>Teleostei</taxon>
        <taxon>Neoteleostei</taxon>
        <taxon>Acanthomorphata</taxon>
        <taxon>Eupercaria</taxon>
        <taxon>Perciformes</taxon>
        <taxon>Percoidei</taxon>
        <taxon>Percidae</taxon>
        <taxon>Luciopercinae</taxon>
        <taxon>Sander</taxon>
    </lineage>
</organism>
<dbReference type="Gene3D" id="3.30.420.10">
    <property type="entry name" value="Ribonuclease H-like superfamily/Ribonuclease H"/>
    <property type="match status" value="1"/>
</dbReference>
<keyword evidence="3" id="KW-1185">Reference proteome</keyword>
<dbReference type="Pfam" id="PF13358">
    <property type="entry name" value="DDE_3"/>
    <property type="match status" value="1"/>
</dbReference>
<protein>
    <recommendedName>
        <fullName evidence="1">Tc1-like transposase DDE domain-containing protein</fullName>
    </recommendedName>
</protein>
<dbReference type="GO" id="GO:0003676">
    <property type="term" value="F:nucleic acid binding"/>
    <property type="evidence" value="ECO:0007669"/>
    <property type="project" value="InterPro"/>
</dbReference>